<protein>
    <submittedName>
        <fullName evidence="2">Uncharacterized protein</fullName>
    </submittedName>
</protein>
<reference evidence="2" key="3">
    <citation type="submission" date="2016-05" db="EMBL/GenBank/DDBJ databases">
        <title>WGS assembly of Xenopus tropicalis.</title>
        <authorList>
            <person name="Sessions A."/>
            <person name="Jenkins J."/>
            <person name="Mitros T."/>
            <person name="Lyons J.T."/>
            <person name="Dichmann D.S."/>
            <person name="Robert J."/>
            <person name="Harland R.M."/>
            <person name="Rokhsar D.S."/>
        </authorList>
    </citation>
    <scope>NUCLEOTIDE SEQUENCE</scope>
    <source>
        <strain evidence="2">Nigerian</strain>
    </source>
</reference>
<feature type="compositionally biased region" description="Polar residues" evidence="1">
    <location>
        <begin position="71"/>
        <end position="84"/>
    </location>
</feature>
<gene>
    <name evidence="2" type="ORF">XENTR_v90029765mg</name>
</gene>
<name>A0A1B8Y7X5_XENTR</name>
<accession>A0A1B8Y7X5</accession>
<dbReference type="EMBL" id="KV460389">
    <property type="protein sequence ID" value="OCA19078.1"/>
    <property type="molecule type" value="Genomic_DNA"/>
</dbReference>
<reference evidence="2" key="2">
    <citation type="journal article" date="2010" name="Science">
        <title>The genome of the Western clawed frog Xenopus tropicalis.</title>
        <authorList>
            <person name="Hellsten U."/>
            <person name="Harland R.M."/>
            <person name="Gilchrist M.J."/>
            <person name="Hendrix D."/>
            <person name="Jurka J."/>
            <person name="Kapitonov V."/>
            <person name="Ovcharenko I."/>
            <person name="Putnam N.H."/>
            <person name="Shu S."/>
            <person name="Taher L."/>
            <person name="Blitz I.L."/>
            <person name="Blumberg B."/>
            <person name="Dichmann D.S."/>
            <person name="Dubchak I."/>
            <person name="Amaya E."/>
            <person name="Detter J.C."/>
            <person name="Fletcher R."/>
            <person name="Gerhard D.S."/>
            <person name="Goodstein D."/>
            <person name="Graves T."/>
            <person name="Grigoriev I.V."/>
            <person name="Grimwood J."/>
            <person name="Kawashima T."/>
            <person name="Lindquist E."/>
            <person name="Lucas S.M."/>
            <person name="Mead P.E."/>
            <person name="Mitros T."/>
            <person name="Ogino H."/>
            <person name="Ohta Y."/>
            <person name="Poliakov A.V."/>
            <person name="Pollet N."/>
            <person name="Robert J."/>
            <person name="Salamov A."/>
            <person name="Sater A.K."/>
            <person name="Schmutz J."/>
            <person name="Terry A."/>
            <person name="Vize P.D."/>
            <person name="Warren W.C."/>
            <person name="Wells D."/>
            <person name="Wills A."/>
            <person name="Wilson R.K."/>
            <person name="Zimmerman L.B."/>
            <person name="Zorn A.M."/>
            <person name="Grainger R."/>
            <person name="Grammer T."/>
            <person name="Khokha M.K."/>
            <person name="Richardson P.M."/>
            <person name="Rokhsar D.S."/>
        </authorList>
    </citation>
    <scope>NUCLEOTIDE SEQUENCE [LARGE SCALE GENOMIC DNA]</scope>
    <source>
        <strain evidence="2">Nigerian</strain>
    </source>
</reference>
<evidence type="ECO:0000313" key="2">
    <source>
        <dbReference type="EMBL" id="OCA19078.1"/>
    </source>
</evidence>
<sequence>MLGELKLEVIGDGGFMLKSDLFLCPFSCNSFSGMQRSWRTPVSFPSCKKGSVLEPIEVPKAGARSKHVRTRQPSNHAPSSCHFS</sequence>
<feature type="region of interest" description="Disordered" evidence="1">
    <location>
        <begin position="60"/>
        <end position="84"/>
    </location>
</feature>
<proteinExistence type="predicted"/>
<reference evidence="2" key="1">
    <citation type="submission" date="2009-11" db="EMBL/GenBank/DDBJ databases">
        <authorList>
            <consortium name="US DOE Joint Genome Institute (JGI-PGF)"/>
            <person name="Ottilar R."/>
            <person name="Schmutz J."/>
            <person name="Salamov A."/>
            <person name="Cheng J.F."/>
            <person name="Lucas S."/>
            <person name="Pitluck S."/>
            <person name="Gundlach H."/>
            <person name="Guo Y."/>
            <person name="Haberer G."/>
            <person name="Nasrallah J."/>
            <person name="Mayer K.F.X."/>
            <person name="van de Peer Y."/>
            <person name="Weigel D."/>
            <person name="Grigoriev I.V."/>
        </authorList>
    </citation>
    <scope>NUCLEOTIDE SEQUENCE</scope>
    <source>
        <strain evidence="2">Nigerian</strain>
    </source>
</reference>
<evidence type="ECO:0000256" key="1">
    <source>
        <dbReference type="SAM" id="MobiDB-lite"/>
    </source>
</evidence>
<dbReference type="AlphaFoldDB" id="A0A1B8Y7X5"/>
<organism evidence="2">
    <name type="scientific">Xenopus tropicalis</name>
    <name type="common">Western clawed frog</name>
    <name type="synonym">Silurana tropicalis</name>
    <dbReference type="NCBI Taxonomy" id="8364"/>
    <lineage>
        <taxon>Eukaryota</taxon>
        <taxon>Metazoa</taxon>
        <taxon>Chordata</taxon>
        <taxon>Craniata</taxon>
        <taxon>Vertebrata</taxon>
        <taxon>Euteleostomi</taxon>
        <taxon>Amphibia</taxon>
        <taxon>Batrachia</taxon>
        <taxon>Anura</taxon>
        <taxon>Pipoidea</taxon>
        <taxon>Pipidae</taxon>
        <taxon>Xenopodinae</taxon>
        <taxon>Xenopus</taxon>
        <taxon>Silurana</taxon>
    </lineage>
</organism>